<dbReference type="AlphaFoldDB" id="A0A5J5LJW6"/>
<dbReference type="RefSeq" id="WP_151103358.1">
    <property type="nucleotide sequence ID" value="NZ_RQWK01000001.1"/>
</dbReference>
<evidence type="ECO:0000256" key="1">
    <source>
        <dbReference type="SAM" id="MobiDB-lite"/>
    </source>
</evidence>
<gene>
    <name evidence="3" type="ORF">EGO51_08010</name>
</gene>
<evidence type="ECO:0000313" key="4">
    <source>
        <dbReference type="Proteomes" id="UP000326244"/>
    </source>
</evidence>
<dbReference type="EMBL" id="RQWK01000001">
    <property type="protein sequence ID" value="KAA9409749.1"/>
    <property type="molecule type" value="Genomic_DNA"/>
</dbReference>
<sequence>MAEFTLLELHLDGAEFTANAPFSSTDDDDESERKSRWSRSRTDESSDETDVEGDGGRNVGRFALAVFGAVALVAVVLRLYLGGSDGDDSDEAL</sequence>
<evidence type="ECO:0000256" key="2">
    <source>
        <dbReference type="SAM" id="Phobius"/>
    </source>
</evidence>
<accession>A0A5J5LJW6</accession>
<reference evidence="3 4" key="1">
    <citation type="submission" date="2018-11" db="EMBL/GenBank/DDBJ databases">
        <title>Genomic analysis of Haloarcula hispanica CBA1121.</title>
        <authorList>
            <person name="Kim Y.B."/>
            <person name="Roh S.W."/>
        </authorList>
    </citation>
    <scope>NUCLEOTIDE SEQUENCE [LARGE SCALE GENOMIC DNA]</scope>
    <source>
        <strain evidence="3 4">CBA1121</strain>
    </source>
</reference>
<protein>
    <submittedName>
        <fullName evidence="3">Uncharacterized protein</fullName>
    </submittedName>
</protein>
<feature type="compositionally biased region" description="Basic and acidic residues" evidence="1">
    <location>
        <begin position="31"/>
        <end position="44"/>
    </location>
</feature>
<dbReference type="Proteomes" id="UP000326244">
    <property type="component" value="Unassembled WGS sequence"/>
</dbReference>
<keyword evidence="2" id="KW-0812">Transmembrane</keyword>
<feature type="region of interest" description="Disordered" evidence="1">
    <location>
        <begin position="18"/>
        <end position="57"/>
    </location>
</feature>
<comment type="caution">
    <text evidence="3">The sequence shown here is derived from an EMBL/GenBank/DDBJ whole genome shotgun (WGS) entry which is preliminary data.</text>
</comment>
<keyword evidence="2" id="KW-1133">Transmembrane helix</keyword>
<name>A0A5J5LJW6_HALHI</name>
<feature type="transmembrane region" description="Helical" evidence="2">
    <location>
        <begin position="62"/>
        <end position="81"/>
    </location>
</feature>
<evidence type="ECO:0000313" key="3">
    <source>
        <dbReference type="EMBL" id="KAA9409749.1"/>
    </source>
</evidence>
<organism evidence="3 4">
    <name type="scientific">Haloarcula hispanica</name>
    <dbReference type="NCBI Taxonomy" id="51589"/>
    <lineage>
        <taxon>Archaea</taxon>
        <taxon>Methanobacteriati</taxon>
        <taxon>Methanobacteriota</taxon>
        <taxon>Stenosarchaea group</taxon>
        <taxon>Halobacteria</taxon>
        <taxon>Halobacteriales</taxon>
        <taxon>Haloarculaceae</taxon>
        <taxon>Haloarcula</taxon>
    </lineage>
</organism>
<proteinExistence type="predicted"/>
<keyword evidence="2" id="KW-0472">Membrane</keyword>